<protein>
    <submittedName>
        <fullName evidence="1">Uncharacterized protein</fullName>
    </submittedName>
</protein>
<dbReference type="EMBL" id="QGNW01000085">
    <property type="protein sequence ID" value="RVW99872.1"/>
    <property type="molecule type" value="Genomic_DNA"/>
</dbReference>
<dbReference type="Proteomes" id="UP000288805">
    <property type="component" value="Unassembled WGS sequence"/>
</dbReference>
<reference evidence="1 2" key="1">
    <citation type="journal article" date="2018" name="PLoS Genet.">
        <title>Population sequencing reveals clonal diversity and ancestral inbreeding in the grapevine cultivar Chardonnay.</title>
        <authorList>
            <person name="Roach M.J."/>
            <person name="Johnson D.L."/>
            <person name="Bohlmann J."/>
            <person name="van Vuuren H.J."/>
            <person name="Jones S.J."/>
            <person name="Pretorius I.S."/>
            <person name="Schmidt S.A."/>
            <person name="Borneman A.R."/>
        </authorList>
    </citation>
    <scope>NUCLEOTIDE SEQUENCE [LARGE SCALE GENOMIC DNA]</scope>
    <source>
        <strain evidence="2">cv. Chardonnay</strain>
        <tissue evidence="1">Leaf</tissue>
    </source>
</reference>
<comment type="caution">
    <text evidence="1">The sequence shown here is derived from an EMBL/GenBank/DDBJ whole genome shotgun (WGS) entry which is preliminary data.</text>
</comment>
<gene>
    <name evidence="1" type="ORF">CK203_029286</name>
</gene>
<organism evidence="1 2">
    <name type="scientific">Vitis vinifera</name>
    <name type="common">Grape</name>
    <dbReference type="NCBI Taxonomy" id="29760"/>
    <lineage>
        <taxon>Eukaryota</taxon>
        <taxon>Viridiplantae</taxon>
        <taxon>Streptophyta</taxon>
        <taxon>Embryophyta</taxon>
        <taxon>Tracheophyta</taxon>
        <taxon>Spermatophyta</taxon>
        <taxon>Magnoliopsida</taxon>
        <taxon>eudicotyledons</taxon>
        <taxon>Gunneridae</taxon>
        <taxon>Pentapetalae</taxon>
        <taxon>rosids</taxon>
        <taxon>Vitales</taxon>
        <taxon>Vitaceae</taxon>
        <taxon>Viteae</taxon>
        <taxon>Vitis</taxon>
    </lineage>
</organism>
<accession>A0A438IT19</accession>
<dbReference type="AlphaFoldDB" id="A0A438IT19"/>
<evidence type="ECO:0000313" key="2">
    <source>
        <dbReference type="Proteomes" id="UP000288805"/>
    </source>
</evidence>
<sequence>MVKKDPDRWVEGSQAARKLEFEYVLLKKNHLERKGIISKALKRDSVIWQEHPCIEGEIKEATFQMQDKALGTDGFKRCCKSMRNFLAHRELLFQGKEILDAMPIANDLVKVKLNSEE</sequence>
<proteinExistence type="predicted"/>
<evidence type="ECO:0000313" key="1">
    <source>
        <dbReference type="EMBL" id="RVW99872.1"/>
    </source>
</evidence>
<name>A0A438IT19_VITVI</name>